<evidence type="ECO:0000256" key="4">
    <source>
        <dbReference type="ARBA" id="ARBA00022989"/>
    </source>
</evidence>
<keyword evidence="4 7" id="KW-1133">Transmembrane helix</keyword>
<dbReference type="AlphaFoldDB" id="A0A1D9P4M8"/>
<dbReference type="InterPro" id="IPR025857">
    <property type="entry name" value="MacB_PCD"/>
</dbReference>
<dbReference type="Pfam" id="PF12704">
    <property type="entry name" value="MacB_PCD"/>
    <property type="match status" value="1"/>
</dbReference>
<protein>
    <submittedName>
        <fullName evidence="10">ABC transporter permease protein</fullName>
    </submittedName>
</protein>
<evidence type="ECO:0000256" key="1">
    <source>
        <dbReference type="ARBA" id="ARBA00004651"/>
    </source>
</evidence>
<evidence type="ECO:0000259" key="8">
    <source>
        <dbReference type="Pfam" id="PF02687"/>
    </source>
</evidence>
<organism evidence="10 11">
    <name type="scientific">Butyrivibrio hungatei</name>
    <dbReference type="NCBI Taxonomy" id="185008"/>
    <lineage>
        <taxon>Bacteria</taxon>
        <taxon>Bacillati</taxon>
        <taxon>Bacillota</taxon>
        <taxon>Clostridia</taxon>
        <taxon>Lachnospirales</taxon>
        <taxon>Lachnospiraceae</taxon>
        <taxon>Butyrivibrio</taxon>
    </lineage>
</organism>
<evidence type="ECO:0000313" key="10">
    <source>
        <dbReference type="EMBL" id="AOZ97125.1"/>
    </source>
</evidence>
<keyword evidence="11" id="KW-1185">Reference proteome</keyword>
<feature type="transmembrane region" description="Helical" evidence="7">
    <location>
        <begin position="324"/>
        <end position="352"/>
    </location>
</feature>
<dbReference type="GO" id="GO:0005886">
    <property type="term" value="C:plasma membrane"/>
    <property type="evidence" value="ECO:0007669"/>
    <property type="project" value="UniProtKB-SubCell"/>
</dbReference>
<keyword evidence="5 7" id="KW-0472">Membrane</keyword>
<feature type="transmembrane region" description="Helical" evidence="7">
    <location>
        <begin position="274"/>
        <end position="303"/>
    </location>
</feature>
<evidence type="ECO:0000313" key="11">
    <source>
        <dbReference type="Proteomes" id="UP000179284"/>
    </source>
</evidence>
<name>A0A1D9P4M8_9FIRM</name>
<feature type="domain" description="MacB-like periplasmic core" evidence="9">
    <location>
        <begin position="22"/>
        <end position="242"/>
    </location>
</feature>
<dbReference type="RefSeq" id="WP_071176748.1">
    <property type="nucleotide sequence ID" value="NZ_CP017831.1"/>
</dbReference>
<dbReference type="EMBL" id="CP017831">
    <property type="protein sequence ID" value="AOZ97125.1"/>
    <property type="molecule type" value="Genomic_DNA"/>
</dbReference>
<dbReference type="PANTHER" id="PTHR30572:SF4">
    <property type="entry name" value="ABC TRANSPORTER PERMEASE YTRF"/>
    <property type="match status" value="1"/>
</dbReference>
<evidence type="ECO:0000256" key="7">
    <source>
        <dbReference type="SAM" id="Phobius"/>
    </source>
</evidence>
<evidence type="ECO:0000256" key="3">
    <source>
        <dbReference type="ARBA" id="ARBA00022692"/>
    </source>
</evidence>
<proteinExistence type="inferred from homology"/>
<dbReference type="KEGG" id="bhu:bhn_I2092"/>
<dbReference type="PANTHER" id="PTHR30572">
    <property type="entry name" value="MEMBRANE COMPONENT OF TRANSPORTER-RELATED"/>
    <property type="match status" value="1"/>
</dbReference>
<keyword evidence="3 7" id="KW-0812">Transmembrane</keyword>
<reference evidence="11" key="1">
    <citation type="submission" date="2016-10" db="EMBL/GenBank/DDBJ databases">
        <title>The complete genome sequence of the rumen bacterium Butyrivibrio hungatei MB2003.</title>
        <authorList>
            <person name="Palevich N."/>
            <person name="Kelly W.J."/>
            <person name="Leahy S.C."/>
            <person name="Altermann E."/>
            <person name="Rakonjac J."/>
            <person name="Attwood G.T."/>
        </authorList>
    </citation>
    <scope>NUCLEOTIDE SEQUENCE [LARGE SCALE GENOMIC DNA]</scope>
    <source>
        <strain evidence="11">MB2003</strain>
    </source>
</reference>
<dbReference type="Pfam" id="PF02687">
    <property type="entry name" value="FtsX"/>
    <property type="match status" value="1"/>
</dbReference>
<feature type="transmembrane region" description="Helical" evidence="7">
    <location>
        <begin position="364"/>
        <end position="387"/>
    </location>
</feature>
<dbReference type="Proteomes" id="UP000179284">
    <property type="component" value="Chromosome I"/>
</dbReference>
<sequence length="403" mass="43780">MGQIKEYFKSAIKQIIGNGYRTLMTMLGIVIGIAAVIAVVALGNGMTEFVQSQLNGIAGNYGTISINRTKTSDNLGPDDVAILEEKLTDIKGVSPFYSGSGKVKGTRGTYECDLMGGSESFERAFGNEVVKGQYFTRQQVESGQRVCVMLLDDAKKIFGTEECIGREIEITCWGRTATYTIVGLRDHMNEMYEFIMAGQDYYAQIEVPYTAMAGDFGYYTDRYDMIVLFADQGVLAKKVKEAQDILTNRHGLRGVNNAITAYSMADLSKELDTILGYASTFLLLVSVISLVVGGIGVMNIMLVSVTERTREIGIRKSIGAKTGAIMSQFLFEACILTFLGGVLGIILGIVAAHIICTVIGFKVIITPTSVLGAAFFSILVGIFFGLYPARKAAKMKPIDALRL</sequence>
<comment type="similarity">
    <text evidence="6">Belongs to the ABC-4 integral membrane protein family.</text>
</comment>
<comment type="subcellular location">
    <subcellularLocation>
        <location evidence="1">Cell membrane</location>
        <topology evidence="1">Multi-pass membrane protein</topology>
    </subcellularLocation>
</comment>
<evidence type="ECO:0000259" key="9">
    <source>
        <dbReference type="Pfam" id="PF12704"/>
    </source>
</evidence>
<feature type="transmembrane region" description="Helical" evidence="7">
    <location>
        <begin position="20"/>
        <end position="43"/>
    </location>
</feature>
<evidence type="ECO:0000256" key="5">
    <source>
        <dbReference type="ARBA" id="ARBA00023136"/>
    </source>
</evidence>
<dbReference type="OrthoDB" id="9770036at2"/>
<dbReference type="InterPro" id="IPR003838">
    <property type="entry name" value="ABC3_permease_C"/>
</dbReference>
<dbReference type="GO" id="GO:0022857">
    <property type="term" value="F:transmembrane transporter activity"/>
    <property type="evidence" value="ECO:0007669"/>
    <property type="project" value="TreeGrafter"/>
</dbReference>
<keyword evidence="2" id="KW-1003">Cell membrane</keyword>
<feature type="domain" description="ABC3 transporter permease C-terminal" evidence="8">
    <location>
        <begin position="284"/>
        <end position="397"/>
    </location>
</feature>
<dbReference type="InterPro" id="IPR050250">
    <property type="entry name" value="Macrolide_Exporter_MacB"/>
</dbReference>
<evidence type="ECO:0000256" key="2">
    <source>
        <dbReference type="ARBA" id="ARBA00022475"/>
    </source>
</evidence>
<evidence type="ECO:0000256" key="6">
    <source>
        <dbReference type="ARBA" id="ARBA00038076"/>
    </source>
</evidence>
<accession>A0A1D9P4M8</accession>
<gene>
    <name evidence="10" type="ORF">bhn_I2092</name>
</gene>